<dbReference type="PANTHER" id="PTHR45902:SF1">
    <property type="entry name" value="LATROPHILIN RECEPTOR-LIKE PROTEIN A"/>
    <property type="match status" value="1"/>
</dbReference>
<feature type="transmembrane region" description="Helical" evidence="5">
    <location>
        <begin position="857"/>
        <end position="877"/>
    </location>
</feature>
<dbReference type="Pfam" id="PF00002">
    <property type="entry name" value="7tm_2"/>
    <property type="match status" value="1"/>
</dbReference>
<evidence type="ECO:0000256" key="6">
    <source>
        <dbReference type="SAM" id="SignalP"/>
    </source>
</evidence>
<proteinExistence type="predicted"/>
<evidence type="ECO:0000256" key="5">
    <source>
        <dbReference type="SAM" id="Phobius"/>
    </source>
</evidence>
<dbReference type="OMA" id="TIMICAN"/>
<feature type="chain" id="PRO_5040850349" evidence="6">
    <location>
        <begin position="23"/>
        <end position="907"/>
    </location>
</feature>
<keyword evidence="8" id="KW-1185">Reference proteome</keyword>
<dbReference type="Proteomes" id="UP001165740">
    <property type="component" value="Chromosome 12"/>
</dbReference>
<dbReference type="GO" id="GO:0004930">
    <property type="term" value="F:G protein-coupled receptor activity"/>
    <property type="evidence" value="ECO:0007669"/>
    <property type="project" value="InterPro"/>
</dbReference>
<evidence type="ECO:0000256" key="1">
    <source>
        <dbReference type="ARBA" id="ARBA00004141"/>
    </source>
</evidence>
<dbReference type="InterPro" id="IPR053231">
    <property type="entry name" value="GPCR_LN-TM7"/>
</dbReference>
<feature type="transmembrane region" description="Helical" evidence="5">
    <location>
        <begin position="827"/>
        <end position="851"/>
    </location>
</feature>
<evidence type="ECO:0000256" key="4">
    <source>
        <dbReference type="ARBA" id="ARBA00023136"/>
    </source>
</evidence>
<dbReference type="RefSeq" id="XP_055863168.1">
    <property type="nucleotide sequence ID" value="XM_056007193.1"/>
</dbReference>
<protein>
    <submittedName>
        <fullName evidence="9">Uncharacterized protein LOC106069774</fullName>
    </submittedName>
</protein>
<dbReference type="Gene3D" id="1.20.1070.10">
    <property type="entry name" value="Rhodopsin 7-helix transmembrane proteins"/>
    <property type="match status" value="1"/>
</dbReference>
<dbReference type="OrthoDB" id="10051649at2759"/>
<feature type="transmembrane region" description="Helical" evidence="5">
    <location>
        <begin position="779"/>
        <end position="806"/>
    </location>
</feature>
<sequence length="907" mass="103173">MLSLRHQKTLLCVFILVDSCHSVLERPTCDLTFINFTIKNEELLYHDNPELNYVHIWNKSTTSAIDFQREVCADRCEDGFKVYRTKARINIQCFYCECKRPTCEAYGNCCEDISFSDNTKPLSLTQPTYFCDDISIPGNRFLCIRSCPSDYNESEEVRRLCQDDVSVSETTLDTFMRVIDNQTQAVYYNIYCAMCNKISQAIPFEIVMRCYSLSEIYMAESANELIRLMLLNHDDCRLYQKFKKYKHLFQCYNQPPYKTKVIDACDPTDPSKVRDPDIVKACRETTGVRNEIYSIYDYKLYKNIFCHICGTMSYPFEVMMHWCIEFLYDGDGPHFRDLRYNLHVLDEDGNTASHLSSCNNTQWSSPNGECLQLQCSPGKKLKNGTCIAIFQELGGLAYRVRALLVPRDRNATYNNVTAVMTTALNQLNITLKNISEGFMHQFGLATNINITGSDHAVPILWTDLYIFSSWAIARDTFEDIALKIFFRKGLDIDGNTFVYYNVINEDLFRLYGSDINLMWTTKLYLYDFNRPFLPKTYHAIILSSILTCTFVTFEPSNFTVDWNSTGVIGNVVIHLVVGGTNITISDTSDMNSLVVTENYELNVCTEVLEKYLKLTQGHKTIKPIAMAIYILAYVCPLISALCLLLTLVAYLALPDLRTVPNFNAVLLSLSLLLAQMALICLSFIPTPSTLCTSVGIITHFLWLWHFSWSFLCSLHVFQMFTDKIPEATMKGGKKLIYAARVTTLSLIGPLVVVLSVIVSSYMTSHTIGYGHMSCFLDSLFLLGLSVVAPICFVSICNLTFFGITVARIREINQLTSLAPVEVEQHKYFLLYVKLSSVTGVFWVVTFVAEAIDSDVLWIISLVLNGLQGVTIFVCFLCKKRIYQLFSSRSRSLSSQTACVQQPSKTGD</sequence>
<dbReference type="PANTHER" id="PTHR45902">
    <property type="entry name" value="LATROPHILIN RECEPTOR-LIKE PROTEIN A"/>
    <property type="match status" value="1"/>
</dbReference>
<feature type="transmembrane region" description="Helical" evidence="5">
    <location>
        <begin position="626"/>
        <end position="653"/>
    </location>
</feature>
<feature type="domain" description="G-protein coupled receptors family 2 profile 2" evidence="7">
    <location>
        <begin position="628"/>
        <end position="879"/>
    </location>
</feature>
<feature type="signal peptide" evidence="6">
    <location>
        <begin position="1"/>
        <end position="22"/>
    </location>
</feature>
<evidence type="ECO:0000313" key="8">
    <source>
        <dbReference type="Proteomes" id="UP001165740"/>
    </source>
</evidence>
<name>A0A9W2YK60_BIOGL</name>
<feature type="transmembrane region" description="Helical" evidence="5">
    <location>
        <begin position="696"/>
        <end position="717"/>
    </location>
</feature>
<dbReference type="InterPro" id="IPR017981">
    <property type="entry name" value="GPCR_2-like_7TM"/>
</dbReference>
<dbReference type="InterPro" id="IPR000832">
    <property type="entry name" value="GPCR_2_secretin-like"/>
</dbReference>
<comment type="subcellular location">
    <subcellularLocation>
        <location evidence="1">Membrane</location>
        <topology evidence="1">Multi-pass membrane protein</topology>
    </subcellularLocation>
</comment>
<dbReference type="PROSITE" id="PS50261">
    <property type="entry name" value="G_PROTEIN_RECEP_F2_4"/>
    <property type="match status" value="1"/>
</dbReference>
<feature type="transmembrane region" description="Helical" evidence="5">
    <location>
        <begin position="665"/>
        <end position="684"/>
    </location>
</feature>
<keyword evidence="3 5" id="KW-1133">Transmembrane helix</keyword>
<organism evidence="8 9">
    <name type="scientific">Biomphalaria glabrata</name>
    <name type="common">Bloodfluke planorb</name>
    <name type="synonym">Freshwater snail</name>
    <dbReference type="NCBI Taxonomy" id="6526"/>
    <lineage>
        <taxon>Eukaryota</taxon>
        <taxon>Metazoa</taxon>
        <taxon>Spiralia</taxon>
        <taxon>Lophotrochozoa</taxon>
        <taxon>Mollusca</taxon>
        <taxon>Gastropoda</taxon>
        <taxon>Heterobranchia</taxon>
        <taxon>Euthyneura</taxon>
        <taxon>Panpulmonata</taxon>
        <taxon>Hygrophila</taxon>
        <taxon>Lymnaeoidea</taxon>
        <taxon>Planorbidae</taxon>
        <taxon>Biomphalaria</taxon>
    </lineage>
</organism>
<gene>
    <name evidence="9" type="primary">LOC106069774</name>
</gene>
<reference evidence="9" key="1">
    <citation type="submission" date="2025-08" db="UniProtKB">
        <authorList>
            <consortium name="RefSeq"/>
        </authorList>
    </citation>
    <scope>IDENTIFICATION</scope>
</reference>
<dbReference type="GO" id="GO:0007166">
    <property type="term" value="P:cell surface receptor signaling pathway"/>
    <property type="evidence" value="ECO:0007669"/>
    <property type="project" value="InterPro"/>
</dbReference>
<evidence type="ECO:0000256" key="2">
    <source>
        <dbReference type="ARBA" id="ARBA00022692"/>
    </source>
</evidence>
<keyword evidence="6" id="KW-0732">Signal</keyword>
<feature type="transmembrane region" description="Helical" evidence="5">
    <location>
        <begin position="737"/>
        <end position="759"/>
    </location>
</feature>
<dbReference type="AlphaFoldDB" id="A0A9W2YK60"/>
<evidence type="ECO:0000259" key="7">
    <source>
        <dbReference type="PROSITE" id="PS50261"/>
    </source>
</evidence>
<keyword evidence="2 5" id="KW-0812">Transmembrane</keyword>
<dbReference type="GeneID" id="106069774"/>
<keyword evidence="4 5" id="KW-0472">Membrane</keyword>
<evidence type="ECO:0000313" key="9">
    <source>
        <dbReference type="RefSeq" id="XP_055863168.1"/>
    </source>
</evidence>
<accession>A0A9W2YK60</accession>
<evidence type="ECO:0000256" key="3">
    <source>
        <dbReference type="ARBA" id="ARBA00022989"/>
    </source>
</evidence>
<dbReference type="GO" id="GO:0016020">
    <property type="term" value="C:membrane"/>
    <property type="evidence" value="ECO:0007669"/>
    <property type="project" value="UniProtKB-SubCell"/>
</dbReference>